<keyword evidence="4 7" id="KW-1133">Transmembrane helix</keyword>
<dbReference type="InterPro" id="IPR036259">
    <property type="entry name" value="MFS_trans_sf"/>
</dbReference>
<comment type="caution">
    <text evidence="9">The sequence shown here is derived from an EMBL/GenBank/DDBJ whole genome shotgun (WGS) entry which is preliminary data.</text>
</comment>
<evidence type="ECO:0000256" key="7">
    <source>
        <dbReference type="SAM" id="Phobius"/>
    </source>
</evidence>
<dbReference type="InterPro" id="IPR020846">
    <property type="entry name" value="MFS_dom"/>
</dbReference>
<dbReference type="AlphaFoldDB" id="A0A8H3FDB0"/>
<dbReference type="PANTHER" id="PTHR23501:SF109">
    <property type="entry name" value="MAJOR FACILITATOR SUPERFAMILY (MFS) PROFILE DOMAIN-CONTAINING PROTEIN-RELATED"/>
    <property type="match status" value="1"/>
</dbReference>
<keyword evidence="2" id="KW-0813">Transport</keyword>
<feature type="transmembrane region" description="Helical" evidence="7">
    <location>
        <begin position="206"/>
        <end position="228"/>
    </location>
</feature>
<feature type="transmembrane region" description="Helical" evidence="7">
    <location>
        <begin position="321"/>
        <end position="338"/>
    </location>
</feature>
<proteinExistence type="predicted"/>
<keyword evidence="3 7" id="KW-0812">Transmembrane</keyword>
<feature type="transmembrane region" description="Helical" evidence="7">
    <location>
        <begin position="55"/>
        <end position="81"/>
    </location>
</feature>
<evidence type="ECO:0000256" key="6">
    <source>
        <dbReference type="SAM" id="MobiDB-lite"/>
    </source>
</evidence>
<evidence type="ECO:0000256" key="3">
    <source>
        <dbReference type="ARBA" id="ARBA00022692"/>
    </source>
</evidence>
<feature type="transmembrane region" description="Helical" evidence="7">
    <location>
        <begin position="438"/>
        <end position="463"/>
    </location>
</feature>
<dbReference type="OrthoDB" id="4139357at2759"/>
<feature type="transmembrane region" description="Helical" evidence="7">
    <location>
        <begin position="249"/>
        <end position="270"/>
    </location>
</feature>
<dbReference type="PANTHER" id="PTHR23501">
    <property type="entry name" value="MAJOR FACILITATOR SUPERFAMILY"/>
    <property type="match status" value="1"/>
</dbReference>
<name>A0A8H3FDB0_9LECA</name>
<evidence type="ECO:0000313" key="9">
    <source>
        <dbReference type="EMBL" id="CAF9922444.1"/>
    </source>
</evidence>
<comment type="subcellular location">
    <subcellularLocation>
        <location evidence="1">Membrane</location>
        <topology evidence="1">Multi-pass membrane protein</topology>
    </subcellularLocation>
</comment>
<evidence type="ECO:0000256" key="4">
    <source>
        <dbReference type="ARBA" id="ARBA00022989"/>
    </source>
</evidence>
<gene>
    <name evidence="9" type="ORF">HETSPECPRED_005072</name>
</gene>
<feature type="transmembrane region" description="Helical" evidence="7">
    <location>
        <begin position="93"/>
        <end position="113"/>
    </location>
</feature>
<feature type="domain" description="Major facilitator superfamily (MFS) profile" evidence="8">
    <location>
        <begin position="53"/>
        <end position="584"/>
    </location>
</feature>
<evidence type="ECO:0000313" key="10">
    <source>
        <dbReference type="Proteomes" id="UP000664521"/>
    </source>
</evidence>
<accession>A0A8H3FDB0</accession>
<feature type="transmembrane region" description="Helical" evidence="7">
    <location>
        <begin position="178"/>
        <end position="200"/>
    </location>
</feature>
<reference evidence="9" key="1">
    <citation type="submission" date="2021-03" db="EMBL/GenBank/DDBJ databases">
        <authorList>
            <person name="Tagirdzhanova G."/>
        </authorList>
    </citation>
    <scope>NUCLEOTIDE SEQUENCE</scope>
</reference>
<dbReference type="SUPFAM" id="SSF103473">
    <property type="entry name" value="MFS general substrate transporter"/>
    <property type="match status" value="1"/>
</dbReference>
<feature type="region of interest" description="Disordered" evidence="6">
    <location>
        <begin position="1"/>
        <end position="30"/>
    </location>
</feature>
<organism evidence="9 10">
    <name type="scientific">Heterodermia speciosa</name>
    <dbReference type="NCBI Taxonomy" id="116794"/>
    <lineage>
        <taxon>Eukaryota</taxon>
        <taxon>Fungi</taxon>
        <taxon>Dikarya</taxon>
        <taxon>Ascomycota</taxon>
        <taxon>Pezizomycotina</taxon>
        <taxon>Lecanoromycetes</taxon>
        <taxon>OSLEUM clade</taxon>
        <taxon>Lecanoromycetidae</taxon>
        <taxon>Caliciales</taxon>
        <taxon>Physciaceae</taxon>
        <taxon>Heterodermia</taxon>
    </lineage>
</organism>
<feature type="transmembrane region" description="Helical" evidence="7">
    <location>
        <begin position="145"/>
        <end position="166"/>
    </location>
</feature>
<keyword evidence="5 7" id="KW-0472">Membrane</keyword>
<dbReference type="GO" id="GO:0005886">
    <property type="term" value="C:plasma membrane"/>
    <property type="evidence" value="ECO:0007669"/>
    <property type="project" value="TreeGrafter"/>
</dbReference>
<feature type="transmembrane region" description="Helical" evidence="7">
    <location>
        <begin position="560"/>
        <end position="580"/>
    </location>
</feature>
<dbReference type="EMBL" id="CAJPDS010000030">
    <property type="protein sequence ID" value="CAF9922444.1"/>
    <property type="molecule type" value="Genomic_DNA"/>
</dbReference>
<dbReference type="InterPro" id="IPR010573">
    <property type="entry name" value="MFS_Str1/Tri12-like"/>
</dbReference>
<keyword evidence="10" id="KW-1185">Reference proteome</keyword>
<dbReference type="PROSITE" id="PS50850">
    <property type="entry name" value="MFS"/>
    <property type="match status" value="1"/>
</dbReference>
<dbReference type="GO" id="GO:0022857">
    <property type="term" value="F:transmembrane transporter activity"/>
    <property type="evidence" value="ECO:0007669"/>
    <property type="project" value="InterPro"/>
</dbReference>
<evidence type="ECO:0000256" key="2">
    <source>
        <dbReference type="ARBA" id="ARBA00022448"/>
    </source>
</evidence>
<feature type="transmembrane region" description="Helical" evidence="7">
    <location>
        <begin position="120"/>
        <end position="139"/>
    </location>
</feature>
<feature type="transmembrane region" description="Helical" evidence="7">
    <location>
        <begin position="475"/>
        <end position="494"/>
    </location>
</feature>
<dbReference type="InterPro" id="IPR005829">
    <property type="entry name" value="Sugar_transporter_CS"/>
</dbReference>
<dbReference type="PROSITE" id="PS00216">
    <property type="entry name" value="SUGAR_TRANSPORT_1"/>
    <property type="match status" value="1"/>
</dbReference>
<feature type="transmembrane region" description="Helical" evidence="7">
    <location>
        <begin position="282"/>
        <end position="301"/>
    </location>
</feature>
<dbReference type="Proteomes" id="UP000664521">
    <property type="component" value="Unassembled WGS sequence"/>
</dbReference>
<dbReference type="Pfam" id="PF06609">
    <property type="entry name" value="TRI12"/>
    <property type="match status" value="1"/>
</dbReference>
<evidence type="ECO:0000259" key="8">
    <source>
        <dbReference type="PROSITE" id="PS50850"/>
    </source>
</evidence>
<feature type="transmembrane region" description="Helical" evidence="7">
    <location>
        <begin position="385"/>
        <end position="405"/>
    </location>
</feature>
<sequence>MSKNGSHAHLEQVDKPASLPSGTSKGVVNIEDDPHRAALEDDTKHRLPATTWATVFFLGFTFQPALAFSILGVFPIISLIAMDVAGTLTNSSWMSSSWTLAGTIALSIAGRLSDIFGRRYVLLLGQLVLIISYIVGATAHTLNQLIAAMAIGGFGTGIALVLYPAITEILPNNYRPIGLAWTELNLVPMSVFGSLAGHALAQNASWRWIFIIGGITGVISMVGTAIFYSPPKRPQAVAHIPRGQLLRELDYLGFFLYTMGLVVLLVGLYQGGNTRVWGQASVVAPIVLGALTFLGCFAWDWSGIPKRPLFPLYMLKKFREFTVLLICIFVTGFGYYAMTSLIPQQLLYVYSTDKIKLGELQMAEGAGNVFGGIVMGAAVHKLKRVNIQLLVAVAMQMLFLALSAFSRDMSRLRRKYLDLVILTRKLGKDTPRTTAQTLAFHFLATVPFAWVIVACYVTASLHIPQRDLGIAQGSIGTFRFLGGAIGSTALNIVINEKSAKKLPEYIAKAVLPLGLPQDKLKAFSTALAAGNPLSVPGVTPTMAAAGLVASREAWSYAFRIAFLVPIPFGVIATVVAYLVADPSRYFTQHVAIHLRTDRKEPQAEKTDG</sequence>
<protein>
    <recommendedName>
        <fullName evidence="8">Major facilitator superfamily (MFS) profile domain-containing protein</fullName>
    </recommendedName>
</protein>
<evidence type="ECO:0000256" key="5">
    <source>
        <dbReference type="ARBA" id="ARBA00023136"/>
    </source>
</evidence>
<dbReference type="Gene3D" id="1.20.1250.20">
    <property type="entry name" value="MFS general substrate transporter like domains"/>
    <property type="match status" value="1"/>
</dbReference>
<evidence type="ECO:0000256" key="1">
    <source>
        <dbReference type="ARBA" id="ARBA00004141"/>
    </source>
</evidence>